<dbReference type="OrthoDB" id="1726456at2759"/>
<dbReference type="Gene3D" id="2.60.210.10">
    <property type="entry name" value="Apoptosis, Tumor Necrosis Factor Receptor Associated Protein 2, Chain A"/>
    <property type="match status" value="1"/>
</dbReference>
<organism evidence="1 2">
    <name type="scientific">Olea europaea subsp. europaea</name>
    <dbReference type="NCBI Taxonomy" id="158383"/>
    <lineage>
        <taxon>Eukaryota</taxon>
        <taxon>Viridiplantae</taxon>
        <taxon>Streptophyta</taxon>
        <taxon>Embryophyta</taxon>
        <taxon>Tracheophyta</taxon>
        <taxon>Spermatophyta</taxon>
        <taxon>Magnoliopsida</taxon>
        <taxon>eudicotyledons</taxon>
        <taxon>Gunneridae</taxon>
        <taxon>Pentapetalae</taxon>
        <taxon>asterids</taxon>
        <taxon>lamiids</taxon>
        <taxon>Lamiales</taxon>
        <taxon>Oleaceae</taxon>
        <taxon>Oleeae</taxon>
        <taxon>Olea</taxon>
    </lineage>
</organism>
<gene>
    <name evidence="1" type="ORF">OLEA9_A055054</name>
</gene>
<dbReference type="EMBL" id="CACTIH010002402">
    <property type="protein sequence ID" value="CAA2976316.1"/>
    <property type="molecule type" value="Genomic_DNA"/>
</dbReference>
<protein>
    <submittedName>
        <fullName evidence="1">Pentatricopeptide repeat-containing protein At1g66345, mitochondrial</fullName>
    </submittedName>
</protein>
<proteinExistence type="predicted"/>
<name>A0A8S0RCQ3_OLEEU</name>
<dbReference type="PANTHER" id="PTHR47242">
    <property type="entry name" value="TRAF-LIKE FAMILY PROTEIN"/>
    <property type="match status" value="1"/>
</dbReference>
<dbReference type="PANTHER" id="PTHR47242:SF1">
    <property type="entry name" value="TRAF-LIKE FAMILY PROTEIN"/>
    <property type="match status" value="1"/>
</dbReference>
<sequence length="174" mass="20072">MRGSQIGTWGGLLGGLRTFTQLKDILKKRKITGLCVKSRRFQIGNRDCCHQLPKRNSLIRKLNLEMPVSVGGKNEFIHMEGIYELFGTICIYLVSDDNNFWFRYRMAIVNQKTPSKTVWKESSICIKTWNNSILQFMKVSNMLEVDAGFLLLDTVVSVCDILDCCPWFEYSDLE</sequence>
<dbReference type="AlphaFoldDB" id="A0A8S0RCQ3"/>
<keyword evidence="2" id="KW-1185">Reference proteome</keyword>
<dbReference type="Proteomes" id="UP000594638">
    <property type="component" value="Unassembled WGS sequence"/>
</dbReference>
<evidence type="ECO:0000313" key="1">
    <source>
        <dbReference type="EMBL" id="CAA2976316.1"/>
    </source>
</evidence>
<reference evidence="1 2" key="1">
    <citation type="submission" date="2019-12" db="EMBL/GenBank/DDBJ databases">
        <authorList>
            <person name="Alioto T."/>
            <person name="Alioto T."/>
            <person name="Gomez Garrido J."/>
        </authorList>
    </citation>
    <scope>NUCLEOTIDE SEQUENCE [LARGE SCALE GENOMIC DNA]</scope>
</reference>
<dbReference type="InterPro" id="IPR008974">
    <property type="entry name" value="TRAF-like"/>
</dbReference>
<dbReference type="Gramene" id="OE9A055054T1">
    <property type="protein sequence ID" value="OE9A055054C1"/>
    <property type="gene ID" value="OE9A055054"/>
</dbReference>
<evidence type="ECO:0000313" key="2">
    <source>
        <dbReference type="Proteomes" id="UP000594638"/>
    </source>
</evidence>
<accession>A0A8S0RCQ3</accession>
<dbReference type="SUPFAM" id="SSF49599">
    <property type="entry name" value="TRAF domain-like"/>
    <property type="match status" value="1"/>
</dbReference>
<comment type="caution">
    <text evidence="1">The sequence shown here is derived from an EMBL/GenBank/DDBJ whole genome shotgun (WGS) entry which is preliminary data.</text>
</comment>